<comment type="catalytic activity">
    <reaction evidence="1">
        <text>Hydrolyzes single-stranded DNA or mismatched double-stranded DNA and polynucleotides, releasing free uracil.</text>
        <dbReference type="EC" id="3.2.2.27"/>
    </reaction>
</comment>
<keyword evidence="11" id="KW-0234">DNA repair</keyword>
<protein>
    <recommendedName>
        <fullName evidence="4">Type-4 uracil-DNA glycosylase</fullName>
        <ecNumber evidence="3">3.2.2.27</ecNumber>
    </recommendedName>
</protein>
<name>A0A972FDE2_9RHOO</name>
<comment type="similarity">
    <text evidence="2">Belongs to the uracil-DNA glycosylase (UDG) superfamily. Type 4 (UDGa) family.</text>
</comment>
<evidence type="ECO:0000313" key="14">
    <source>
        <dbReference type="EMBL" id="NMG03242.1"/>
    </source>
</evidence>
<evidence type="ECO:0000256" key="12">
    <source>
        <dbReference type="SAM" id="MobiDB-lite"/>
    </source>
</evidence>
<dbReference type="PANTHER" id="PTHR33693">
    <property type="entry name" value="TYPE-5 URACIL-DNA GLYCOSYLASE"/>
    <property type="match status" value="1"/>
</dbReference>
<feature type="compositionally biased region" description="Pro residues" evidence="12">
    <location>
        <begin position="62"/>
        <end position="74"/>
    </location>
</feature>
<dbReference type="PANTHER" id="PTHR33693:SF1">
    <property type="entry name" value="TYPE-4 URACIL-DNA GLYCOSYLASE"/>
    <property type="match status" value="1"/>
</dbReference>
<keyword evidence="10" id="KW-0411">Iron-sulfur</keyword>
<keyword evidence="5" id="KW-0004">4Fe-4S</keyword>
<dbReference type="NCBIfam" id="TIGR00758">
    <property type="entry name" value="UDG_fam4"/>
    <property type="match status" value="1"/>
</dbReference>
<dbReference type="GO" id="GO:0004844">
    <property type="term" value="F:uracil DNA N-glycosylase activity"/>
    <property type="evidence" value="ECO:0007669"/>
    <property type="project" value="UniProtKB-EC"/>
</dbReference>
<evidence type="ECO:0000256" key="7">
    <source>
        <dbReference type="ARBA" id="ARBA00022763"/>
    </source>
</evidence>
<dbReference type="Proteomes" id="UP000599523">
    <property type="component" value="Unassembled WGS sequence"/>
</dbReference>
<evidence type="ECO:0000259" key="13">
    <source>
        <dbReference type="SMART" id="SM00986"/>
    </source>
</evidence>
<feature type="domain" description="Uracil-DNA glycosylase-like" evidence="13">
    <location>
        <begin position="121"/>
        <end position="268"/>
    </location>
</feature>
<dbReference type="InterPro" id="IPR005273">
    <property type="entry name" value="Ura-DNA_glyco_family4"/>
</dbReference>
<dbReference type="EC" id="3.2.2.27" evidence="3"/>
<dbReference type="RefSeq" id="WP_168987994.1">
    <property type="nucleotide sequence ID" value="NZ_CAWPHM010000273.1"/>
</dbReference>
<evidence type="ECO:0000256" key="11">
    <source>
        <dbReference type="ARBA" id="ARBA00023204"/>
    </source>
</evidence>
<dbReference type="SUPFAM" id="SSF52141">
    <property type="entry name" value="Uracil-DNA glycosylase-like"/>
    <property type="match status" value="1"/>
</dbReference>
<dbReference type="AlphaFoldDB" id="A0A972FDE2"/>
<comment type="caution">
    <text evidence="14">The sequence shown here is derived from an EMBL/GenBank/DDBJ whole genome shotgun (WGS) entry which is preliminary data.</text>
</comment>
<feature type="region of interest" description="Disordered" evidence="12">
    <location>
        <begin position="38"/>
        <end position="87"/>
    </location>
</feature>
<reference evidence="14" key="1">
    <citation type="submission" date="2019-12" db="EMBL/GenBank/DDBJ databases">
        <title>Comparative genomics gives insights into the taxonomy of the Azoarcus-Aromatoleum group and reveals separate origins of nif in the plant-associated Azoarcus and non-plant-associated Aromatoleum sub-groups.</title>
        <authorList>
            <person name="Lafos M."/>
            <person name="Maluk M."/>
            <person name="Batista M."/>
            <person name="Junghare M."/>
            <person name="Carmona M."/>
            <person name="Faoro H."/>
            <person name="Cruz L.M."/>
            <person name="Battistoni F."/>
            <person name="De Souza E."/>
            <person name="Pedrosa F."/>
            <person name="Chen W.-M."/>
            <person name="Poole P.S."/>
            <person name="Dixon R.A."/>
            <person name="James E.K."/>
        </authorList>
    </citation>
    <scope>NUCLEOTIDE SEQUENCE</scope>
    <source>
        <strain evidence="14">NSC3</strain>
    </source>
</reference>
<dbReference type="Pfam" id="PF03167">
    <property type="entry name" value="UDG"/>
    <property type="match status" value="1"/>
</dbReference>
<sequence length="280" mass="31165">MRALRVALLRELRIGPLWRLRDADSADAVDDGCAVEVEREATGPVEAEAAPLSPRQIERAPTPSPPGGVEPPPAQTRREPIAENDPERDARIHLLDWEALEAEIRDCRNCRLHEQRRQAVPGIGDREASWMFIGEGPGSEEDRRGEPFVGPAGKLLDAMLAALSLERAKDVYIANAVKCRPPMNRTPATNEVESCRPFLRRQIELVRPKVLVALGRPAAQTLLETEVRINAVRGKPFTYEGIPVVVTYHPAYLLRNPSDKGKAWEDLCLARRIVSEHGNH</sequence>
<dbReference type="CDD" id="cd10030">
    <property type="entry name" value="UDG-F4_TTUDGA_SPO1dp_like"/>
    <property type="match status" value="1"/>
</dbReference>
<evidence type="ECO:0000256" key="5">
    <source>
        <dbReference type="ARBA" id="ARBA00022485"/>
    </source>
</evidence>
<keyword evidence="15" id="KW-1185">Reference proteome</keyword>
<dbReference type="InterPro" id="IPR036895">
    <property type="entry name" value="Uracil-DNA_glycosylase-like_sf"/>
</dbReference>
<keyword evidence="8" id="KW-0378">Hydrolase</keyword>
<dbReference type="EMBL" id="WTVM01000048">
    <property type="protein sequence ID" value="NMG03242.1"/>
    <property type="molecule type" value="Genomic_DNA"/>
</dbReference>
<evidence type="ECO:0000256" key="3">
    <source>
        <dbReference type="ARBA" id="ARBA00012030"/>
    </source>
</evidence>
<dbReference type="GO" id="GO:0051539">
    <property type="term" value="F:4 iron, 4 sulfur cluster binding"/>
    <property type="evidence" value="ECO:0007669"/>
    <property type="project" value="UniProtKB-KW"/>
</dbReference>
<evidence type="ECO:0000256" key="10">
    <source>
        <dbReference type="ARBA" id="ARBA00023014"/>
    </source>
</evidence>
<proteinExistence type="inferred from homology"/>
<organism evidence="14 15">
    <name type="scientific">Azoarcus taiwanensis</name>
    <dbReference type="NCBI Taxonomy" id="666964"/>
    <lineage>
        <taxon>Bacteria</taxon>
        <taxon>Pseudomonadati</taxon>
        <taxon>Pseudomonadota</taxon>
        <taxon>Betaproteobacteria</taxon>
        <taxon>Rhodocyclales</taxon>
        <taxon>Zoogloeaceae</taxon>
        <taxon>Azoarcus</taxon>
    </lineage>
</organism>
<dbReference type="InterPro" id="IPR005122">
    <property type="entry name" value="Uracil-DNA_glycosylase-like"/>
</dbReference>
<accession>A0A972FDE2</accession>
<keyword evidence="6" id="KW-0479">Metal-binding</keyword>
<gene>
    <name evidence="14" type="ORF">GPA21_09675</name>
</gene>
<evidence type="ECO:0000256" key="8">
    <source>
        <dbReference type="ARBA" id="ARBA00022801"/>
    </source>
</evidence>
<dbReference type="SMART" id="SM00986">
    <property type="entry name" value="UDG"/>
    <property type="match status" value="1"/>
</dbReference>
<dbReference type="GO" id="GO:0006281">
    <property type="term" value="P:DNA repair"/>
    <property type="evidence" value="ECO:0007669"/>
    <property type="project" value="UniProtKB-KW"/>
</dbReference>
<evidence type="ECO:0000256" key="2">
    <source>
        <dbReference type="ARBA" id="ARBA00006521"/>
    </source>
</evidence>
<dbReference type="SMART" id="SM00987">
    <property type="entry name" value="UreE_C"/>
    <property type="match status" value="1"/>
</dbReference>
<dbReference type="InterPro" id="IPR051536">
    <property type="entry name" value="UDG_Type-4/5"/>
</dbReference>
<evidence type="ECO:0000256" key="6">
    <source>
        <dbReference type="ARBA" id="ARBA00022723"/>
    </source>
</evidence>
<keyword evidence="9" id="KW-0408">Iron</keyword>
<dbReference type="GO" id="GO:0046872">
    <property type="term" value="F:metal ion binding"/>
    <property type="evidence" value="ECO:0007669"/>
    <property type="project" value="UniProtKB-KW"/>
</dbReference>
<evidence type="ECO:0000256" key="1">
    <source>
        <dbReference type="ARBA" id="ARBA00001400"/>
    </source>
</evidence>
<evidence type="ECO:0000256" key="9">
    <source>
        <dbReference type="ARBA" id="ARBA00023004"/>
    </source>
</evidence>
<evidence type="ECO:0000256" key="4">
    <source>
        <dbReference type="ARBA" id="ARBA00019403"/>
    </source>
</evidence>
<dbReference type="Gene3D" id="3.40.470.10">
    <property type="entry name" value="Uracil-DNA glycosylase-like domain"/>
    <property type="match status" value="1"/>
</dbReference>
<keyword evidence="7" id="KW-0227">DNA damage</keyword>
<feature type="compositionally biased region" description="Basic and acidic residues" evidence="12">
    <location>
        <begin position="76"/>
        <end position="87"/>
    </location>
</feature>
<evidence type="ECO:0000313" key="15">
    <source>
        <dbReference type="Proteomes" id="UP000599523"/>
    </source>
</evidence>